<protein>
    <submittedName>
        <fullName evidence="1">Uncharacterized protein</fullName>
    </submittedName>
</protein>
<evidence type="ECO:0000313" key="2">
    <source>
        <dbReference type="Proteomes" id="UP000221160"/>
    </source>
</evidence>
<proteinExistence type="predicted"/>
<evidence type="ECO:0000313" key="1">
    <source>
        <dbReference type="EMBL" id="ANI24772.1"/>
    </source>
</evidence>
<accession>A0A173H2R6</accession>
<dbReference type="EMBL" id="KX156152">
    <property type="protein sequence ID" value="ANI24772.1"/>
    <property type="molecule type" value="Genomic_DNA"/>
</dbReference>
<dbReference type="Proteomes" id="UP000221160">
    <property type="component" value="Segment"/>
</dbReference>
<gene>
    <name evidence="1" type="ORF">SMUDGE_153</name>
</gene>
<name>A0A173H2R6_9CAUD</name>
<sequence>MFKKESLTIKQPKLHPQNKEGKLITVAFQMTSGRVKRIINVDVNSFMEFADANNRYEWITFNNVTVNLRNVDYYWEELQDGRLDPDKPMKVVHVEEDKEEAGE</sequence>
<reference evidence="1 2" key="1">
    <citation type="submission" date="2016-04" db="EMBL/GenBank/DDBJ databases">
        <authorList>
            <person name="Julius N."/>
            <person name="Cornell J."/>
            <person name="Berluti C."/>
            <person name="Schuhmacher Z."/>
            <person name="Giessler C."/>
            <person name="Himelright M."/>
            <person name="Boyd C."/>
            <person name="Nguyen J."/>
            <person name="Desmarais A."/>
            <person name="Gilliam B."/>
            <person name="Sutterfield B."/>
            <person name="Heatherly C."/>
            <person name="Del Gallo E."/>
            <person name="Nguyen B."/>
            <person name="Parada J."/>
            <person name="Tukruni M."/>
            <person name="Carson R."/>
            <person name="Temple L."/>
        </authorList>
    </citation>
    <scope>NUCLEOTIDE SEQUENCE [LARGE SCALE GENOMIC DNA]</scope>
</reference>
<organism evidence="1 2">
    <name type="scientific">Bacillus phage Smudge</name>
    <dbReference type="NCBI Taxonomy" id="1852566"/>
    <lineage>
        <taxon>Viruses</taxon>
        <taxon>Duplodnaviria</taxon>
        <taxon>Heunggongvirae</taxon>
        <taxon>Uroviricota</taxon>
        <taxon>Caudoviricetes</taxon>
        <taxon>Herelleviridae</taxon>
        <taxon>Bastillevirinae</taxon>
        <taxon>Wphvirus</taxon>
        <taxon>Wphvirus megatron</taxon>
    </lineage>
</organism>